<keyword evidence="3" id="KW-1185">Reference proteome</keyword>
<sequence length="309" mass="35188">MDKSKYGNTASNMNQSKQGNTLNAASTMKKPSVMGQTANASKNLKKTEKSSEEEIMALEIQQVEIARLAKVFDQLRMASETYGQGGNTSSKDNFNNSNNNISSAQIKDNNQSTTKDNNANKKEGSEGKDYFTAKDVAIILHDLGYVATKAEIEQMIWEVDENLDNKVNSYEFNLMYRRCRYDKTGLEPRNLYNLVQFLMYLKSDTNVNSSSGANTAVANNEQSHQKKTITVEDTLELLYVRFGRQNLDYEIEEIFGKEEKNAQGEEKSITLKEFLDKQRKRDFAERKKLEAERKKVKMPEKEDDGYGGY</sequence>
<evidence type="ECO:0007829" key="5">
    <source>
        <dbReference type="PDB" id="8BWY"/>
    </source>
</evidence>
<proteinExistence type="evidence at protein level"/>
<dbReference type="AlphaFoldDB" id="I7M2C6"/>
<dbReference type="OMA" id="MQSTQKN"/>
<reference evidence="4" key="2">
    <citation type="journal article" date="2021" name="EMBO Rep.">
        <title>Remodeling and activation mechanisms of outer arm dyneins revealed by cryo-EM.</title>
        <authorList>
            <person name="Kubo S."/>
            <person name="Yang S.K."/>
            <person name="Black C.S."/>
            <person name="Dai D."/>
            <person name="Valente-Paterno M."/>
            <person name="Gaertig J."/>
            <person name="Ichikawa M."/>
            <person name="Bui K.H."/>
        </authorList>
    </citation>
    <scope>STRUCTURE BY ELECTRON MICROSCOPY (8.00 ANGSTROMS)</scope>
</reference>
<feature type="region of interest" description="Disordered" evidence="1">
    <location>
        <begin position="1"/>
        <end position="48"/>
    </location>
</feature>
<dbReference type="InterPro" id="IPR011992">
    <property type="entry name" value="EF-hand-dom_pair"/>
</dbReference>
<dbReference type="OrthoDB" id="26525at2759"/>
<evidence type="ECO:0000313" key="2">
    <source>
        <dbReference type="EMBL" id="EAR99850.1"/>
    </source>
</evidence>
<feature type="compositionally biased region" description="Basic and acidic residues" evidence="1">
    <location>
        <begin position="286"/>
        <end position="300"/>
    </location>
</feature>
<dbReference type="PDB" id="8BWY">
    <property type="method" value="EM"/>
    <property type="resolution" value="38.00 A"/>
    <property type="chains" value="T=1-309"/>
</dbReference>
<feature type="region of interest" description="Disordered" evidence="1">
    <location>
        <begin position="82"/>
        <end position="126"/>
    </location>
</feature>
<dbReference type="InParanoid" id="I7M2C6"/>
<feature type="compositionally biased region" description="Polar residues" evidence="1">
    <location>
        <begin position="104"/>
        <end position="117"/>
    </location>
</feature>
<dbReference type="EMBL" id="GG662634">
    <property type="protein sequence ID" value="EAR99850.1"/>
    <property type="molecule type" value="Genomic_DNA"/>
</dbReference>
<gene>
    <name evidence="2" type="ORF">TTHERM_00660320</name>
</gene>
<dbReference type="SUPFAM" id="SSF47473">
    <property type="entry name" value="EF-hand"/>
    <property type="match status" value="1"/>
</dbReference>
<dbReference type="EMDB" id="EMD-23926"/>
<dbReference type="PDB" id="7MOQ">
    <property type="method" value="EM"/>
    <property type="resolution" value="8.00 A"/>
    <property type="chains" value="T=1-309"/>
</dbReference>
<protein>
    <recommendedName>
        <fullName evidence="6">EF hand protein</fullName>
    </recommendedName>
</protein>
<dbReference type="eggNOG" id="ENOG502S9ZB">
    <property type="taxonomic scope" value="Eukaryota"/>
</dbReference>
<evidence type="ECO:0000313" key="3">
    <source>
        <dbReference type="Proteomes" id="UP000009168"/>
    </source>
</evidence>
<dbReference type="RefSeq" id="XP_001020095.1">
    <property type="nucleotide sequence ID" value="XM_001020095.1"/>
</dbReference>
<evidence type="ECO:0000256" key="1">
    <source>
        <dbReference type="SAM" id="MobiDB-lite"/>
    </source>
</evidence>
<dbReference type="Gene3D" id="1.10.238.10">
    <property type="entry name" value="EF-hand"/>
    <property type="match status" value="1"/>
</dbReference>
<dbReference type="STRING" id="312017.I7M2C6"/>
<dbReference type="HOGENOM" id="CLU_093661_0_0_1"/>
<accession>I7M2C6</accession>
<feature type="compositionally biased region" description="Low complexity" evidence="1">
    <location>
        <begin position="87"/>
        <end position="103"/>
    </location>
</feature>
<dbReference type="SMR" id="I7M2C6"/>
<dbReference type="GeneID" id="7841613"/>
<reference evidence="5" key="3">
    <citation type="journal article" date="2023" name="EMBO J.">
        <title>ATP-induced conformational change of axonemal outer dynein arms revealed by cryo-electron tomography.</title>
        <authorList>
            <person name="Zimmermann N."/>
            <person name="Noga A."/>
            <person name="Obbineni J.M."/>
            <person name="Ishikawa T."/>
        </authorList>
    </citation>
    <scope>STRUCTURE BY ELECTRON MICROSCOPY (38.00 ANGSTROMS)</scope>
</reference>
<evidence type="ECO:0008006" key="6">
    <source>
        <dbReference type="Google" id="ProtNLM"/>
    </source>
</evidence>
<feature type="compositionally biased region" description="Polar residues" evidence="1">
    <location>
        <begin position="1"/>
        <end position="26"/>
    </location>
</feature>
<name>I7M2C6_TETTS</name>
<dbReference type="KEGG" id="tet:TTHERM_00660320"/>
<dbReference type="Proteomes" id="UP000009168">
    <property type="component" value="Unassembled WGS sequence"/>
</dbReference>
<feature type="region of interest" description="Disordered" evidence="1">
    <location>
        <begin position="286"/>
        <end position="309"/>
    </location>
</feature>
<organism evidence="2 3">
    <name type="scientific">Tetrahymena thermophila (strain SB210)</name>
    <dbReference type="NCBI Taxonomy" id="312017"/>
    <lineage>
        <taxon>Eukaryota</taxon>
        <taxon>Sar</taxon>
        <taxon>Alveolata</taxon>
        <taxon>Ciliophora</taxon>
        <taxon>Intramacronucleata</taxon>
        <taxon>Oligohymenophorea</taxon>
        <taxon>Hymenostomatida</taxon>
        <taxon>Tetrahymenina</taxon>
        <taxon>Tetrahymenidae</taxon>
        <taxon>Tetrahymena</taxon>
    </lineage>
</organism>
<keyword evidence="4 5" id="KW-0002">3D-structure</keyword>
<reference evidence="3" key="1">
    <citation type="journal article" date="2006" name="PLoS Biol.">
        <title>Macronuclear genome sequence of the ciliate Tetrahymena thermophila, a model eukaryote.</title>
        <authorList>
            <person name="Eisen J.A."/>
            <person name="Coyne R.S."/>
            <person name="Wu M."/>
            <person name="Wu D."/>
            <person name="Thiagarajan M."/>
            <person name="Wortman J.R."/>
            <person name="Badger J.H."/>
            <person name="Ren Q."/>
            <person name="Amedeo P."/>
            <person name="Jones K.M."/>
            <person name="Tallon L.J."/>
            <person name="Delcher A.L."/>
            <person name="Salzberg S.L."/>
            <person name="Silva J.C."/>
            <person name="Haas B.J."/>
            <person name="Majoros W.H."/>
            <person name="Farzad M."/>
            <person name="Carlton J.M."/>
            <person name="Smith R.K. Jr."/>
            <person name="Garg J."/>
            <person name="Pearlman R.E."/>
            <person name="Karrer K.M."/>
            <person name="Sun L."/>
            <person name="Manning G."/>
            <person name="Elde N.C."/>
            <person name="Turkewitz A.P."/>
            <person name="Asai D.J."/>
            <person name="Wilkes D.E."/>
            <person name="Wang Y."/>
            <person name="Cai H."/>
            <person name="Collins K."/>
            <person name="Stewart B.A."/>
            <person name="Lee S.R."/>
            <person name="Wilamowska K."/>
            <person name="Weinberg Z."/>
            <person name="Ruzzo W.L."/>
            <person name="Wloga D."/>
            <person name="Gaertig J."/>
            <person name="Frankel J."/>
            <person name="Tsao C.-C."/>
            <person name="Gorovsky M.A."/>
            <person name="Keeling P.J."/>
            <person name="Waller R.F."/>
            <person name="Patron N.J."/>
            <person name="Cherry J.M."/>
            <person name="Stover N.A."/>
            <person name="Krieger C.J."/>
            <person name="del Toro C."/>
            <person name="Ryder H.F."/>
            <person name="Williamson S.C."/>
            <person name="Barbeau R.A."/>
            <person name="Hamilton E.P."/>
            <person name="Orias E."/>
        </authorList>
    </citation>
    <scope>NUCLEOTIDE SEQUENCE [LARGE SCALE GENOMIC DNA]</scope>
    <source>
        <strain evidence="3">SB210</strain>
    </source>
</reference>
<dbReference type="EMDB" id="EMD-16304"/>
<evidence type="ECO:0007829" key="4">
    <source>
        <dbReference type="PDB" id="7MOQ"/>
    </source>
</evidence>